<dbReference type="PROSITE" id="PS00903">
    <property type="entry name" value="CYT_DCMP_DEAMINASES_1"/>
    <property type="match status" value="1"/>
</dbReference>
<dbReference type="GO" id="GO:0052717">
    <property type="term" value="F:tRNA-specific adenosine-34 deaminase activity"/>
    <property type="evidence" value="ECO:0007669"/>
    <property type="project" value="UniProtKB-UniRule"/>
</dbReference>
<protein>
    <recommendedName>
        <fullName evidence="8">tRNA-specific adenosine deaminase</fullName>
        <ecNumber evidence="8">3.5.4.33</ecNumber>
    </recommendedName>
</protein>
<keyword evidence="11" id="KW-1185">Reference proteome</keyword>
<evidence type="ECO:0000256" key="3">
    <source>
        <dbReference type="ARBA" id="ARBA00022694"/>
    </source>
</evidence>
<comment type="caution">
    <text evidence="10">The sequence shown here is derived from an EMBL/GenBank/DDBJ whole genome shotgun (WGS) entry which is preliminary data.</text>
</comment>
<feature type="binding site" evidence="8">
    <location>
        <position position="88"/>
    </location>
    <ligand>
        <name>Zn(2+)</name>
        <dbReference type="ChEBI" id="CHEBI:29105"/>
        <note>catalytic</note>
    </ligand>
</feature>
<keyword evidence="4 8" id="KW-0479">Metal-binding</keyword>
<comment type="function">
    <text evidence="8">Catalyzes the deamination of adenosine to inosine at the wobble position 34 of tRNA(Arg2).</text>
</comment>
<accession>A0A0A6P269</accession>
<evidence type="ECO:0000313" key="10">
    <source>
        <dbReference type="EMBL" id="KHD10044.1"/>
    </source>
</evidence>
<evidence type="ECO:0000256" key="6">
    <source>
        <dbReference type="ARBA" id="ARBA00022833"/>
    </source>
</evidence>
<evidence type="ECO:0000256" key="4">
    <source>
        <dbReference type="ARBA" id="ARBA00022723"/>
    </source>
</evidence>
<dbReference type="AlphaFoldDB" id="A0A0A6P269"/>
<dbReference type="PANTHER" id="PTHR11079">
    <property type="entry name" value="CYTOSINE DEAMINASE FAMILY MEMBER"/>
    <property type="match status" value="1"/>
</dbReference>
<comment type="similarity">
    <text evidence="1">Belongs to the cytidine and deoxycytidylate deaminase family. ADAT2 subfamily.</text>
</comment>
<dbReference type="InterPro" id="IPR002125">
    <property type="entry name" value="CMP_dCMP_dom"/>
</dbReference>
<dbReference type="EC" id="3.5.4.33" evidence="8"/>
<dbReference type="PANTHER" id="PTHR11079:SF202">
    <property type="entry name" value="TRNA-SPECIFIC ADENOSINE DEAMINASE"/>
    <property type="match status" value="1"/>
</dbReference>
<evidence type="ECO:0000256" key="7">
    <source>
        <dbReference type="ARBA" id="ARBA00048045"/>
    </source>
</evidence>
<dbReference type="GO" id="GO:0002100">
    <property type="term" value="P:tRNA wobble adenosine to inosine editing"/>
    <property type="evidence" value="ECO:0007669"/>
    <property type="project" value="UniProtKB-UniRule"/>
</dbReference>
<keyword evidence="5 8" id="KW-0378">Hydrolase</keyword>
<feature type="binding site" evidence="8">
    <location>
        <position position="91"/>
    </location>
    <ligand>
        <name>Zn(2+)</name>
        <dbReference type="ChEBI" id="CHEBI:29105"/>
        <note>catalytic</note>
    </ligand>
</feature>
<dbReference type="Pfam" id="PF00383">
    <property type="entry name" value="dCMP_cyt_deam_1"/>
    <property type="match status" value="1"/>
</dbReference>
<evidence type="ECO:0000256" key="1">
    <source>
        <dbReference type="ARBA" id="ARBA00010669"/>
    </source>
</evidence>
<evidence type="ECO:0000256" key="5">
    <source>
        <dbReference type="ARBA" id="ARBA00022801"/>
    </source>
</evidence>
<keyword evidence="3 8" id="KW-0819">tRNA processing</keyword>
<feature type="domain" description="CMP/dCMP-type deaminase" evidence="9">
    <location>
        <begin position="7"/>
        <end position="132"/>
    </location>
</feature>
<comment type="cofactor">
    <cofactor evidence="8">
        <name>Zn(2+)</name>
        <dbReference type="ChEBI" id="CHEBI:29105"/>
    </cofactor>
    <text evidence="8">Binds 1 zinc ion per subunit.</text>
</comment>
<dbReference type="Proteomes" id="UP000030428">
    <property type="component" value="Unassembled WGS sequence"/>
</dbReference>
<organism evidence="10 11">
    <name type="scientific">Candidatus Thiomargarita nelsonii</name>
    <dbReference type="NCBI Taxonomy" id="1003181"/>
    <lineage>
        <taxon>Bacteria</taxon>
        <taxon>Pseudomonadati</taxon>
        <taxon>Pseudomonadota</taxon>
        <taxon>Gammaproteobacteria</taxon>
        <taxon>Thiotrichales</taxon>
        <taxon>Thiotrichaceae</taxon>
        <taxon>Thiomargarita</taxon>
    </lineage>
</organism>
<feature type="binding site" evidence="8">
    <location>
        <position position="58"/>
    </location>
    <ligand>
        <name>Zn(2+)</name>
        <dbReference type="ChEBI" id="CHEBI:29105"/>
        <note>catalytic</note>
    </ligand>
</feature>
<dbReference type="InterPro" id="IPR028883">
    <property type="entry name" value="tRNA_aden_deaminase"/>
</dbReference>
<name>A0A0A6P269_9GAMM</name>
<feature type="active site" description="Proton donor" evidence="8">
    <location>
        <position position="60"/>
    </location>
</feature>
<comment type="catalytic activity">
    <reaction evidence="7 8">
        <text>adenosine(34) in tRNA + H2O + H(+) = inosine(34) in tRNA + NH4(+)</text>
        <dbReference type="Rhea" id="RHEA:43168"/>
        <dbReference type="Rhea" id="RHEA-COMP:10373"/>
        <dbReference type="Rhea" id="RHEA-COMP:10374"/>
        <dbReference type="ChEBI" id="CHEBI:15377"/>
        <dbReference type="ChEBI" id="CHEBI:15378"/>
        <dbReference type="ChEBI" id="CHEBI:28938"/>
        <dbReference type="ChEBI" id="CHEBI:74411"/>
        <dbReference type="ChEBI" id="CHEBI:82852"/>
        <dbReference type="EC" id="3.5.4.33"/>
    </reaction>
</comment>
<dbReference type="NCBIfam" id="NF008113">
    <property type="entry name" value="PRK10860.1"/>
    <property type="match status" value="1"/>
</dbReference>
<dbReference type="HAMAP" id="MF_00972">
    <property type="entry name" value="tRNA_aden_deaminase"/>
    <property type="match status" value="1"/>
</dbReference>
<keyword evidence="6 8" id="KW-0862">Zinc</keyword>
<dbReference type="EMBL" id="JSZA02000136">
    <property type="protein sequence ID" value="KHD10044.1"/>
    <property type="molecule type" value="Genomic_DNA"/>
</dbReference>
<comment type="subunit">
    <text evidence="2 8">Homodimer.</text>
</comment>
<evidence type="ECO:0000313" key="11">
    <source>
        <dbReference type="Proteomes" id="UP000030428"/>
    </source>
</evidence>
<evidence type="ECO:0000256" key="2">
    <source>
        <dbReference type="ARBA" id="ARBA00011738"/>
    </source>
</evidence>
<dbReference type="InterPro" id="IPR016192">
    <property type="entry name" value="APOBEC/CMP_deaminase_Zn-bd"/>
</dbReference>
<evidence type="ECO:0000256" key="8">
    <source>
        <dbReference type="HAMAP-Rule" id="MF_00972"/>
    </source>
</evidence>
<dbReference type="InterPro" id="IPR016193">
    <property type="entry name" value="Cytidine_deaminase-like"/>
</dbReference>
<reference evidence="10 11" key="1">
    <citation type="journal article" date="2016" name="Front. Microbiol.">
        <title>Single-Cell (Meta-)Genomics of a Dimorphic Candidatus Thiomargarita nelsonii Reveals Genomic Plasticity.</title>
        <authorList>
            <person name="Flood B.E."/>
            <person name="Fliss P."/>
            <person name="Jones D.S."/>
            <person name="Dick G.J."/>
            <person name="Jain S."/>
            <person name="Kaster A.K."/>
            <person name="Winkel M."/>
            <person name="Mussmann M."/>
            <person name="Bailey J."/>
        </authorList>
    </citation>
    <scope>NUCLEOTIDE SEQUENCE [LARGE SCALE GENOMIC DNA]</scope>
    <source>
        <strain evidence="10">Hydrate Ridge</strain>
    </source>
</reference>
<dbReference type="FunFam" id="3.40.140.10:FF:000005">
    <property type="entry name" value="tRNA-specific adenosine deaminase"/>
    <property type="match status" value="1"/>
</dbReference>
<dbReference type="GO" id="GO:0008270">
    <property type="term" value="F:zinc ion binding"/>
    <property type="evidence" value="ECO:0007669"/>
    <property type="project" value="UniProtKB-UniRule"/>
</dbReference>
<gene>
    <name evidence="8" type="primary">tadA</name>
    <name evidence="10" type="ORF">PN36_25230</name>
</gene>
<evidence type="ECO:0000259" key="9">
    <source>
        <dbReference type="PROSITE" id="PS51747"/>
    </source>
</evidence>
<dbReference type="SUPFAM" id="SSF53927">
    <property type="entry name" value="Cytidine deaminase-like"/>
    <property type="match status" value="1"/>
</dbReference>
<dbReference type="CDD" id="cd01285">
    <property type="entry name" value="nucleoside_deaminase"/>
    <property type="match status" value="1"/>
</dbReference>
<proteinExistence type="inferred from homology"/>
<dbReference type="PROSITE" id="PS51747">
    <property type="entry name" value="CYT_DCMP_DEAMINASES_2"/>
    <property type="match status" value="1"/>
</dbReference>
<sequence>MLKYSTNHDDKWMRHALNLAEFAAAQGEIPVGAIIVQGEQCIAKGWNQPISSHDPTAHAEIVALRKAAQHLNNYRLIDTTLYVTLEPCIMCAGAIIQARVKRVVFGAYDNKAGAAGSRFDILRDTRHNHLVECVSGVLGTECGHYLSQFFKTRRKMGQKNPIS</sequence>
<dbReference type="Gene3D" id="3.40.140.10">
    <property type="entry name" value="Cytidine Deaminase, domain 2"/>
    <property type="match status" value="1"/>
</dbReference>